<dbReference type="SUPFAM" id="SSF53590">
    <property type="entry name" value="Nucleoside hydrolase"/>
    <property type="match status" value="1"/>
</dbReference>
<dbReference type="EMBL" id="JACCBU010000001">
    <property type="protein sequence ID" value="NYE73800.1"/>
    <property type="molecule type" value="Genomic_DNA"/>
</dbReference>
<organism evidence="2 3">
    <name type="scientific">Microlunatus parietis</name>
    <dbReference type="NCBI Taxonomy" id="682979"/>
    <lineage>
        <taxon>Bacteria</taxon>
        <taxon>Bacillati</taxon>
        <taxon>Actinomycetota</taxon>
        <taxon>Actinomycetes</taxon>
        <taxon>Propionibacteriales</taxon>
        <taxon>Propionibacteriaceae</taxon>
        <taxon>Microlunatus</taxon>
    </lineage>
</organism>
<evidence type="ECO:0000313" key="2">
    <source>
        <dbReference type="EMBL" id="NYE73800.1"/>
    </source>
</evidence>
<dbReference type="InterPro" id="IPR036452">
    <property type="entry name" value="Ribo_hydro-like"/>
</dbReference>
<dbReference type="AlphaFoldDB" id="A0A7Y9LEE1"/>
<accession>A0A7Y9LEE1</accession>
<keyword evidence="3" id="KW-1185">Reference proteome</keyword>
<dbReference type="Pfam" id="PF07632">
    <property type="entry name" value="Sde182_NH-like"/>
    <property type="match status" value="1"/>
</dbReference>
<protein>
    <recommendedName>
        <fullName evidence="1">Cellulose-binding Sde182 nucleoside hydrolase-like domain-containing protein</fullName>
    </recommendedName>
</protein>
<dbReference type="Gene3D" id="3.90.245.10">
    <property type="entry name" value="Ribonucleoside hydrolase-like"/>
    <property type="match status" value="1"/>
</dbReference>
<feature type="domain" description="Cellulose-binding Sde182 nucleoside hydrolase-like" evidence="1">
    <location>
        <begin position="5"/>
        <end position="244"/>
    </location>
</feature>
<proteinExistence type="predicted"/>
<evidence type="ECO:0000313" key="3">
    <source>
        <dbReference type="Proteomes" id="UP000569914"/>
    </source>
</evidence>
<evidence type="ECO:0000259" key="1">
    <source>
        <dbReference type="Pfam" id="PF07632"/>
    </source>
</evidence>
<gene>
    <name evidence="2" type="ORF">BKA15_005129</name>
</gene>
<dbReference type="InterPro" id="IPR011483">
    <property type="entry name" value="Sde182_NH-like"/>
</dbReference>
<dbReference type="Proteomes" id="UP000569914">
    <property type="component" value="Unassembled WGS sequence"/>
</dbReference>
<reference evidence="2 3" key="1">
    <citation type="submission" date="2020-07" db="EMBL/GenBank/DDBJ databases">
        <title>Sequencing the genomes of 1000 actinobacteria strains.</title>
        <authorList>
            <person name="Klenk H.-P."/>
        </authorList>
    </citation>
    <scope>NUCLEOTIDE SEQUENCE [LARGE SCALE GENOMIC DNA]</scope>
    <source>
        <strain evidence="2 3">DSM 22083</strain>
    </source>
</reference>
<name>A0A7Y9LEE1_9ACTN</name>
<dbReference type="RefSeq" id="WP_179755572.1">
    <property type="nucleotide sequence ID" value="NZ_JACCBU010000001.1"/>
</dbReference>
<dbReference type="GO" id="GO:0016799">
    <property type="term" value="F:hydrolase activity, hydrolyzing N-glycosyl compounds"/>
    <property type="evidence" value="ECO:0007669"/>
    <property type="project" value="InterPro"/>
</dbReference>
<sequence length="407" mass="44914">MTRPRVLVSTDIGGTDPDDFQSLVHLLLYADRLEIEGLVSSPYGNGRAADLHTVLDHYAADHASLLTHSGDYPEPDTLRAVIKQGALEVADHRGFGDPTEGSDWIVSCARRDDVRPLDVLIWGGIDDLAQALHDAPDILPRLRVHYIGGPNKLWGVDAYDYLETQHPELSIIESNSTYRGFFADDGSGDHQVRDFVGRHAAGHGALGDFFARQLPAVKMGDSPTVSWLLHGAQDPSRASWGGRYIPLWGGRKTIFERHTTAGDVAEVYGVVEFWLPRPVGYGSGDTARMIIDGRRQGPFSVAVDHGDRLRFRCAPRDPKIIPYLIESSHPDLDGRTGAFTAAPPPEERWRTPAAEHPHWWCDDQDPAAALGPWPGARTISDWRDEFLADFAHRLDRCRPAGHRAAGA</sequence>
<comment type="caution">
    <text evidence="2">The sequence shown here is derived from an EMBL/GenBank/DDBJ whole genome shotgun (WGS) entry which is preliminary data.</text>
</comment>